<accession>A0A0B6Z8I6</accession>
<gene>
    <name evidence="1" type="primary">ORF52546</name>
</gene>
<evidence type="ECO:0000313" key="1">
    <source>
        <dbReference type="EMBL" id="CEK64687.1"/>
    </source>
</evidence>
<reference evidence="1" key="1">
    <citation type="submission" date="2014-12" db="EMBL/GenBank/DDBJ databases">
        <title>Insight into the proteome of Arion vulgaris.</title>
        <authorList>
            <person name="Aradska J."/>
            <person name="Bulat T."/>
            <person name="Smidak R."/>
            <person name="Sarate P."/>
            <person name="Gangsoo J."/>
            <person name="Sialana F."/>
            <person name="Bilban M."/>
            <person name="Lubec G."/>
        </authorList>
    </citation>
    <scope>NUCLEOTIDE SEQUENCE</scope>
    <source>
        <tissue evidence="1">Skin</tissue>
    </source>
</reference>
<proteinExistence type="predicted"/>
<dbReference type="AlphaFoldDB" id="A0A0B6Z8I6"/>
<name>A0A0B6Z8I6_9EUPU</name>
<dbReference type="EMBL" id="HACG01017822">
    <property type="protein sequence ID" value="CEK64687.1"/>
    <property type="molecule type" value="Transcribed_RNA"/>
</dbReference>
<protein>
    <submittedName>
        <fullName evidence="1">Uncharacterized protein</fullName>
    </submittedName>
</protein>
<sequence>VDMRGKHKPVNKTTEETLQSIRELIIYLTGMRPHRTNNSRLGPEYRDVNRLYQVYKYDSEKKGKKVASLGIFRNVLVKEFCIKSAKSTKEDNLGLLENNATFSAV</sequence>
<feature type="non-terminal residue" evidence="1">
    <location>
        <position position="1"/>
    </location>
</feature>
<organism evidence="1">
    <name type="scientific">Arion vulgaris</name>
    <dbReference type="NCBI Taxonomy" id="1028688"/>
    <lineage>
        <taxon>Eukaryota</taxon>
        <taxon>Metazoa</taxon>
        <taxon>Spiralia</taxon>
        <taxon>Lophotrochozoa</taxon>
        <taxon>Mollusca</taxon>
        <taxon>Gastropoda</taxon>
        <taxon>Heterobranchia</taxon>
        <taxon>Euthyneura</taxon>
        <taxon>Panpulmonata</taxon>
        <taxon>Eupulmonata</taxon>
        <taxon>Stylommatophora</taxon>
        <taxon>Helicina</taxon>
        <taxon>Arionoidea</taxon>
        <taxon>Arionidae</taxon>
        <taxon>Arion</taxon>
    </lineage>
</organism>